<comment type="caution">
    <text evidence="3">The sequence shown here is derived from an EMBL/GenBank/DDBJ whole genome shotgun (WGS) entry which is preliminary data.</text>
</comment>
<sequence length="322" mass="34263">VLIATVGMDFTTGIDRFTFGNWALSEGIHFIPVMIGLFAGAEFIKQSGKLNQKKVRVAIDAVKLPSWAEIKFCLATIARSCGIGSFIGLLPAEGGTVAAMIGYNEAKRFAKDKSEFGKGDLRGIAGPEAANNAATGAAMVPTLALGIPGSATTAIILGALLAHGLRPGPHLFTEQPTLLYSIFLAMLIANIAFAVFGFAGAKLFARITLIPTEYLWPSVFILAVIGAYALEQSVLDVWIMVGAGLLGFVMQRFGFAAAPVIMGLILGELVEGTLKQSLIIFDHSWWGFLDRPIVLTFLGLTLASILLPLIAQQRARRKRAAA</sequence>
<evidence type="ECO:0000259" key="2">
    <source>
        <dbReference type="Pfam" id="PF01970"/>
    </source>
</evidence>
<gene>
    <name evidence="3" type="ORF">LCGC14_1759940</name>
</gene>
<feature type="transmembrane region" description="Helical" evidence="1">
    <location>
        <begin position="214"/>
        <end position="230"/>
    </location>
</feature>
<dbReference type="Pfam" id="PF01970">
    <property type="entry name" value="TctA"/>
    <property type="match status" value="1"/>
</dbReference>
<feature type="transmembrane region" description="Helical" evidence="1">
    <location>
        <begin position="237"/>
        <end position="266"/>
    </location>
</feature>
<protein>
    <recommendedName>
        <fullName evidence="2">DUF112 domain-containing protein</fullName>
    </recommendedName>
</protein>
<organism evidence="3">
    <name type="scientific">marine sediment metagenome</name>
    <dbReference type="NCBI Taxonomy" id="412755"/>
    <lineage>
        <taxon>unclassified sequences</taxon>
        <taxon>metagenomes</taxon>
        <taxon>ecological metagenomes</taxon>
    </lineage>
</organism>
<keyword evidence="1" id="KW-1133">Transmembrane helix</keyword>
<dbReference type="PANTHER" id="PTHR35342">
    <property type="entry name" value="TRICARBOXYLIC TRANSPORT PROTEIN"/>
    <property type="match status" value="1"/>
</dbReference>
<feature type="transmembrane region" description="Helical" evidence="1">
    <location>
        <begin position="143"/>
        <end position="165"/>
    </location>
</feature>
<evidence type="ECO:0000313" key="3">
    <source>
        <dbReference type="EMBL" id="KKM04868.1"/>
    </source>
</evidence>
<dbReference type="EMBL" id="LAZR01016356">
    <property type="protein sequence ID" value="KKM04868.1"/>
    <property type="molecule type" value="Genomic_DNA"/>
</dbReference>
<evidence type="ECO:0000256" key="1">
    <source>
        <dbReference type="SAM" id="Phobius"/>
    </source>
</evidence>
<reference evidence="3" key="1">
    <citation type="journal article" date="2015" name="Nature">
        <title>Complex archaea that bridge the gap between prokaryotes and eukaryotes.</title>
        <authorList>
            <person name="Spang A."/>
            <person name="Saw J.H."/>
            <person name="Jorgensen S.L."/>
            <person name="Zaremba-Niedzwiedzka K."/>
            <person name="Martijn J."/>
            <person name="Lind A.E."/>
            <person name="van Eijk R."/>
            <person name="Schleper C."/>
            <person name="Guy L."/>
            <person name="Ettema T.J."/>
        </authorList>
    </citation>
    <scope>NUCLEOTIDE SEQUENCE</scope>
</reference>
<dbReference type="InterPro" id="IPR002823">
    <property type="entry name" value="DUF112_TM"/>
</dbReference>
<feature type="domain" description="DUF112" evidence="2">
    <location>
        <begin position="2"/>
        <end position="261"/>
    </location>
</feature>
<feature type="non-terminal residue" evidence="3">
    <location>
        <position position="1"/>
    </location>
</feature>
<dbReference type="PANTHER" id="PTHR35342:SF5">
    <property type="entry name" value="TRICARBOXYLIC TRANSPORT PROTEIN"/>
    <property type="match status" value="1"/>
</dbReference>
<feature type="transmembrane region" description="Helical" evidence="1">
    <location>
        <begin position="293"/>
        <end position="311"/>
    </location>
</feature>
<keyword evidence="1" id="KW-0812">Transmembrane</keyword>
<proteinExistence type="predicted"/>
<dbReference type="AlphaFoldDB" id="A0A0F9K114"/>
<feature type="transmembrane region" description="Helical" evidence="1">
    <location>
        <begin position="27"/>
        <end position="44"/>
    </location>
</feature>
<name>A0A0F9K114_9ZZZZ</name>
<keyword evidence="1" id="KW-0472">Membrane</keyword>
<accession>A0A0F9K114</accession>
<feature type="transmembrane region" description="Helical" evidence="1">
    <location>
        <begin position="177"/>
        <end position="199"/>
    </location>
</feature>